<evidence type="ECO:0000313" key="2">
    <source>
        <dbReference type="Proteomes" id="UP001596056"/>
    </source>
</evidence>
<protein>
    <submittedName>
        <fullName evidence="1">Uncharacterized protein</fullName>
    </submittedName>
</protein>
<dbReference type="EMBL" id="JBHSNA010000011">
    <property type="protein sequence ID" value="MFC5567201.1"/>
    <property type="molecule type" value="Genomic_DNA"/>
</dbReference>
<sequence length="86" mass="9796">MTLKSRSIGERLSRAKSPEVRREIMADWIKDWERDQLAIVAELNQALDQRDWSQVSRGAGQLRAVTQERLGALQRILQRLAGEAPA</sequence>
<accession>A0ABW0SEA4</accession>
<organism evidence="1 2">
    <name type="scientific">Rubellimicrobium aerolatum</name>
    <dbReference type="NCBI Taxonomy" id="490979"/>
    <lineage>
        <taxon>Bacteria</taxon>
        <taxon>Pseudomonadati</taxon>
        <taxon>Pseudomonadota</taxon>
        <taxon>Alphaproteobacteria</taxon>
        <taxon>Rhodobacterales</taxon>
        <taxon>Roseobacteraceae</taxon>
        <taxon>Rubellimicrobium</taxon>
    </lineage>
</organism>
<proteinExistence type="predicted"/>
<dbReference type="RefSeq" id="WP_209842156.1">
    <property type="nucleotide sequence ID" value="NZ_JAGGJP010000014.1"/>
</dbReference>
<gene>
    <name evidence="1" type="ORF">ACFPOC_12375</name>
</gene>
<comment type="caution">
    <text evidence="1">The sequence shown here is derived from an EMBL/GenBank/DDBJ whole genome shotgun (WGS) entry which is preliminary data.</text>
</comment>
<evidence type="ECO:0000313" key="1">
    <source>
        <dbReference type="EMBL" id="MFC5567201.1"/>
    </source>
</evidence>
<reference evidence="2" key="1">
    <citation type="journal article" date="2019" name="Int. J. Syst. Evol. Microbiol.">
        <title>The Global Catalogue of Microorganisms (GCM) 10K type strain sequencing project: providing services to taxonomists for standard genome sequencing and annotation.</title>
        <authorList>
            <consortium name="The Broad Institute Genomics Platform"/>
            <consortium name="The Broad Institute Genome Sequencing Center for Infectious Disease"/>
            <person name="Wu L."/>
            <person name="Ma J."/>
        </authorList>
    </citation>
    <scope>NUCLEOTIDE SEQUENCE [LARGE SCALE GENOMIC DNA]</scope>
    <source>
        <strain evidence="2">KACC 11588</strain>
    </source>
</reference>
<keyword evidence="2" id="KW-1185">Reference proteome</keyword>
<dbReference type="Proteomes" id="UP001596056">
    <property type="component" value="Unassembled WGS sequence"/>
</dbReference>
<name>A0ABW0SEA4_9RHOB</name>